<dbReference type="RefSeq" id="WP_340605152.1">
    <property type="nucleotide sequence ID" value="NZ_JBBMXV010000004.1"/>
</dbReference>
<accession>A0ABD5V5J3</accession>
<keyword evidence="3" id="KW-1185">Reference proteome</keyword>
<organism evidence="2 3">
    <name type="scientific">Halalkalicoccus tibetensis</name>
    <dbReference type="NCBI Taxonomy" id="175632"/>
    <lineage>
        <taxon>Archaea</taxon>
        <taxon>Methanobacteriati</taxon>
        <taxon>Methanobacteriota</taxon>
        <taxon>Stenosarchaea group</taxon>
        <taxon>Halobacteria</taxon>
        <taxon>Halobacteriales</taxon>
        <taxon>Halococcaceae</taxon>
        <taxon>Halalkalicoccus</taxon>
    </lineage>
</organism>
<protein>
    <submittedName>
        <fullName evidence="2">Uncharacterized protein</fullName>
    </submittedName>
</protein>
<dbReference type="Proteomes" id="UP001596312">
    <property type="component" value="Unassembled WGS sequence"/>
</dbReference>
<evidence type="ECO:0000256" key="1">
    <source>
        <dbReference type="SAM" id="MobiDB-lite"/>
    </source>
</evidence>
<feature type="region of interest" description="Disordered" evidence="1">
    <location>
        <begin position="1"/>
        <end position="20"/>
    </location>
</feature>
<proteinExistence type="predicted"/>
<evidence type="ECO:0000313" key="2">
    <source>
        <dbReference type="EMBL" id="MFC6906583.1"/>
    </source>
</evidence>
<sequence>MLPGRDDAGPDENGHPIGIDRRVRWVGTTDDGSADWRPEHPDRLRYVGDAGRADGPNCRARGDGRRGRVLLFDGHIVPTGHTLPADGGRAAD</sequence>
<reference evidence="2 3" key="1">
    <citation type="journal article" date="2019" name="Int. J. Syst. Evol. Microbiol.">
        <title>The Global Catalogue of Microorganisms (GCM) 10K type strain sequencing project: providing services to taxonomists for standard genome sequencing and annotation.</title>
        <authorList>
            <consortium name="The Broad Institute Genomics Platform"/>
            <consortium name="The Broad Institute Genome Sequencing Center for Infectious Disease"/>
            <person name="Wu L."/>
            <person name="Ma J."/>
        </authorList>
    </citation>
    <scope>NUCLEOTIDE SEQUENCE [LARGE SCALE GENOMIC DNA]</scope>
    <source>
        <strain evidence="2 3">CGMCC 1.3240</strain>
    </source>
</reference>
<evidence type="ECO:0000313" key="3">
    <source>
        <dbReference type="Proteomes" id="UP001596312"/>
    </source>
</evidence>
<gene>
    <name evidence="2" type="ORF">ACFQGH_15410</name>
</gene>
<dbReference type="AlphaFoldDB" id="A0ABD5V5J3"/>
<comment type="caution">
    <text evidence="2">The sequence shown here is derived from an EMBL/GenBank/DDBJ whole genome shotgun (WGS) entry which is preliminary data.</text>
</comment>
<name>A0ABD5V5J3_9EURY</name>
<dbReference type="EMBL" id="JBHSXQ010000004">
    <property type="protein sequence ID" value="MFC6906583.1"/>
    <property type="molecule type" value="Genomic_DNA"/>
</dbReference>